<accession>A0A151LK39</accession>
<feature type="transmembrane region" description="Helical" evidence="2">
    <location>
        <begin position="871"/>
        <end position="889"/>
    </location>
</feature>
<keyword evidence="2" id="KW-0812">Transmembrane</keyword>
<evidence type="ECO:0000259" key="3">
    <source>
        <dbReference type="Pfam" id="PF12237"/>
    </source>
</evidence>
<feature type="transmembrane region" description="Helical" evidence="2">
    <location>
        <begin position="1214"/>
        <end position="1236"/>
    </location>
</feature>
<feature type="domain" description="PCIF1 WW" evidence="3">
    <location>
        <begin position="1270"/>
        <end position="1425"/>
    </location>
</feature>
<dbReference type="PANTHER" id="PTHR21727">
    <property type="entry name" value="PHOSPHORYLATED CTD INTERACTING FACTOR 1"/>
    <property type="match status" value="1"/>
</dbReference>
<evidence type="ECO:0000256" key="1">
    <source>
        <dbReference type="SAM" id="Coils"/>
    </source>
</evidence>
<proteinExistence type="predicted"/>
<keyword evidence="1" id="KW-0175">Coiled coil</keyword>
<comment type="caution">
    <text evidence="4">The sequence shown here is derived from an EMBL/GenBank/DDBJ whole genome shotgun (WGS) entry which is preliminary data.</text>
</comment>
<dbReference type="KEGG" id="prei:PRSY57_0821500"/>
<evidence type="ECO:0000256" key="2">
    <source>
        <dbReference type="SAM" id="Phobius"/>
    </source>
</evidence>
<dbReference type="RefSeq" id="XP_012762608.2">
    <property type="nucleotide sequence ID" value="XM_012907154.2"/>
</dbReference>
<sequence length="1477" mass="182069">MLDIKNEYKLQDEFIKLRRILINIFCYELFYSPNKKLKDKLLYIIRKSKCYTKCCFLFNSEYNNVHNDEDIYDEFCLCAYKKYRQRINKIFKRFMMKKNKYNKRKKKEKENKLNTYCELRKNICFMEKEIFNRLFFNINIRYSNYVIERKYMYLYFLFIKFMGVLKKKKKHLINNNNNKDSKKDKPCCFIDSFLSHIYIKQFSLFINYLLKGKRDNIYFELFKGEIKSTFNLKIDKNRYKKENVHIYQKKYSNFYHSIVIYKYKPIIKNEKKIHNNNNNNNKKKYIYIYYYIKYLVQKKKYSYNFSIHRYYYIKHRNKTQDVFLNIPKNKNIYILSVNINSLKCVINKFIYNDFYYNLLNSIFYSIINIPLQYVCDMYIYYLYCYDSDVINDENLLCVHKEYNNNTKKNMEKKNMEKKNMEKKNMENNYNNNNDIYNDNHIYNHIYNDNNKTDKCNNTCDIKKGKDKFIHFLKYFFISSDQCEKDIKNNLPYSQRSFLFSFINHIKELLKNNIRNMLYLTISNVHKIIYNDISLEYIFYLFLFYFIFLDIKIYCTIFINMEKTSLSYEEIKIFKYFIKGCTDHIKNEKKKKKKKSNIKNDIFNNHKNTNVYTLTKNYNNNEKVSDYFHICLICSYNILNQDKIFMMEKIKILFYIIYYILYINHFSCDKNQHDTFLRYFLFYIFKKKSTLFNIYPLLSKTQKWVPHEYKDNLPINYVVHTCCSVTKKKIQKDFKKYLIKILISKKYKYYQYFIKLLNEEDKNIACFKKGIFKNTDTINDYKNINYNKNRKNEEIYNNFINNNYNVKYNHEIISSINKNSFLKDQRIYPYNKQILYYQQQFYNYVFYMFRTFYENLKLFLLPLLQNIYHNRLIYINVYMYLLMIPSYYHIEKKKKINIKNMKCEKCEKCEKCKNYKKCEKYQNNNYNNKLLINYSSEGQVLNTKDITCTKKSKERKQSIILKYYIINLCIHLYNNYLFMLEKNKVKKCNKMFLRTYLKLLLYIGRYILHICTHPQHYIPFLCKMINFVNMYMYKYVECYNDISCIYSIKNEKMKYKNMSPYILYRFFLITKQTTNMSIHNIKKKKKKKKKNFCKKNKTYYFIKTNGNHNIYLEKYIKKILLNKGVQNIFHNIYVHIKEDYFSVQTKQNFIIFKLKCKEDDNTNTLQNIYYQINGKKYFVFDNLYKLKKTYKINYIILCLLFYRYCYFFYTYNSFIFSYLFTNIFCICIDCLNKYIIIKNCQDKKKERCQDNSHDCFYKQNGILKKNRNHILIKNFYYLIFFLLIRYHTIIGNISHSGLQNCIPKRIMKALKKYMNVNVECFSSPFNSVLENYCSLFSDIDIFFGSKGDFFKYTLKSGVYEVNPPFDIFLINKLIIYILFKLKMDVNHLTFFLIIPYMKDINYYYELLFSSSYLSHFFILQRNTYTFSTRLFEGREHEYISTCDCFVFILQNKKAQIENRIPKKRVLKIKKLWQNVDHI</sequence>
<protein>
    <submittedName>
        <fullName evidence="4">Putative membrane protein</fullName>
    </submittedName>
</protein>
<dbReference type="PANTHER" id="PTHR21727:SF0">
    <property type="entry name" value="MRNA (2'-O-METHYLADENOSINE-N(6)-)-METHYLTRANSFERASE"/>
    <property type="match status" value="1"/>
</dbReference>
<name>A0A151LK39_PLARE</name>
<feature type="transmembrane region" description="Helical" evidence="2">
    <location>
        <begin position="536"/>
        <end position="558"/>
    </location>
</feature>
<reference evidence="4 5" key="1">
    <citation type="journal article" date="2016" name="Nat. Commun.">
        <title>Genomes of cryptic chimpanzee Plasmodium species reveal key evolutionary events leading to human malaria.</title>
        <authorList>
            <person name="Sundararaman S.A."/>
            <person name="Plenderleith L.J."/>
            <person name="Liu W."/>
            <person name="Loy D.E."/>
            <person name="Learn G.H."/>
            <person name="Li Y."/>
            <person name="Shaw K.S."/>
            <person name="Ayouba A."/>
            <person name="Peeters M."/>
            <person name="Speede S."/>
            <person name="Shaw G.M."/>
            <person name="Bushman F.D."/>
            <person name="Brisson D."/>
            <person name="Rayner J.C."/>
            <person name="Sharp P.M."/>
            <person name="Hahn B.H."/>
        </authorList>
    </citation>
    <scope>NUCLEOTIDE SEQUENCE [LARGE SCALE GENOMIC DNA]</scope>
    <source>
        <strain evidence="4 5">SY57</strain>
    </source>
</reference>
<feature type="coiled-coil region" evidence="1">
    <location>
        <begin position="403"/>
        <end position="435"/>
    </location>
</feature>
<keyword evidence="2" id="KW-0472">Membrane</keyword>
<dbReference type="Proteomes" id="UP000076359">
    <property type="component" value="Chromosome 8"/>
</dbReference>
<dbReference type="GO" id="GO:0099122">
    <property type="term" value="F:RNA polymerase II C-terminal domain binding"/>
    <property type="evidence" value="ECO:0007669"/>
    <property type="project" value="InterPro"/>
</dbReference>
<dbReference type="InterPro" id="IPR022035">
    <property type="entry name" value="PCIF1_WW"/>
</dbReference>
<feature type="transmembrane region" description="Helical" evidence="2">
    <location>
        <begin position="1191"/>
        <end position="1208"/>
    </location>
</feature>
<gene>
    <name evidence="4" type="ORF">PRSY57_0821500</name>
</gene>
<dbReference type="Pfam" id="PF12237">
    <property type="entry name" value="PCIF1_WW"/>
    <property type="match status" value="1"/>
</dbReference>
<evidence type="ECO:0000313" key="5">
    <source>
        <dbReference type="Proteomes" id="UP000076359"/>
    </source>
</evidence>
<keyword evidence="2" id="KW-1133">Transmembrane helix</keyword>
<organism evidence="4 5">
    <name type="scientific">Plasmodium reichenowi</name>
    <dbReference type="NCBI Taxonomy" id="5854"/>
    <lineage>
        <taxon>Eukaryota</taxon>
        <taxon>Sar</taxon>
        <taxon>Alveolata</taxon>
        <taxon>Apicomplexa</taxon>
        <taxon>Aconoidasida</taxon>
        <taxon>Haemosporida</taxon>
        <taxon>Plasmodiidae</taxon>
        <taxon>Plasmodium</taxon>
        <taxon>Plasmodium (Laverania)</taxon>
    </lineage>
</organism>
<dbReference type="VEuPathDB" id="PlasmoDB:PRG01_0825100"/>
<dbReference type="VEuPathDB" id="PlasmoDB:PRCDC_0821500"/>
<dbReference type="GO" id="GO:0016422">
    <property type="term" value="F:mRNA (2'-O-methyladenosine-N6-)-methyltransferase activity"/>
    <property type="evidence" value="ECO:0007669"/>
    <property type="project" value="InterPro"/>
</dbReference>
<dbReference type="EMBL" id="LVLA01000009">
    <property type="protein sequence ID" value="KYN99311.1"/>
    <property type="molecule type" value="Genomic_DNA"/>
</dbReference>
<feature type="transmembrane region" description="Helical" evidence="2">
    <location>
        <begin position="1274"/>
        <end position="1293"/>
    </location>
</feature>
<feature type="transmembrane region" description="Helical" evidence="2">
    <location>
        <begin position="649"/>
        <end position="666"/>
    </location>
</feature>
<dbReference type="InterPro" id="IPR039881">
    <property type="entry name" value="PCIF1-like"/>
</dbReference>
<evidence type="ECO:0000313" key="4">
    <source>
        <dbReference type="EMBL" id="KYN99311.1"/>
    </source>
</evidence>
<dbReference type="GeneID" id="24530757"/>
<feature type="transmembrane region" description="Helical" evidence="2">
    <location>
        <begin position="959"/>
        <end position="978"/>
    </location>
</feature>